<dbReference type="AlphaFoldDB" id="A0A7Y9ISR8"/>
<dbReference type="PRINTS" id="PR00455">
    <property type="entry name" value="HTHTETR"/>
</dbReference>
<keyword evidence="3" id="KW-0804">Transcription</keyword>
<comment type="caution">
    <text evidence="6">The sequence shown here is derived from an EMBL/GenBank/DDBJ whole genome shotgun (WGS) entry which is preliminary data.</text>
</comment>
<keyword evidence="1" id="KW-0805">Transcription regulation</keyword>
<dbReference type="GO" id="GO:0003677">
    <property type="term" value="F:DNA binding"/>
    <property type="evidence" value="ECO:0007669"/>
    <property type="project" value="UniProtKB-UniRule"/>
</dbReference>
<evidence type="ECO:0000256" key="4">
    <source>
        <dbReference type="PROSITE-ProRule" id="PRU00335"/>
    </source>
</evidence>
<sequence>MDSDLSPRAAEIVTCAQTLLVSGGYNGFSYADISTSVHISKATIHHHFPTKAELVQKVLKRYREQARAGIEAMDRTIKDPVRRLGAYTGYWEACISDDTASMCVCAMLAAELPAIPSLVADEVRGHFHDLSAWLASVLQAGATTGAFQLRQTADVEAMTLMATIHGAMLSARAYRDPGIFKAIVSPIVKQLSRPA</sequence>
<dbReference type="PANTHER" id="PTHR47506">
    <property type="entry name" value="TRANSCRIPTIONAL REGULATORY PROTEIN"/>
    <property type="match status" value="1"/>
</dbReference>
<accession>A0A7Y9ISR8</accession>
<organism evidence="6 7">
    <name type="scientific">Pigmentiphaga litoralis</name>
    <dbReference type="NCBI Taxonomy" id="516702"/>
    <lineage>
        <taxon>Bacteria</taxon>
        <taxon>Pseudomonadati</taxon>
        <taxon>Pseudomonadota</taxon>
        <taxon>Betaproteobacteria</taxon>
        <taxon>Burkholderiales</taxon>
        <taxon>Alcaligenaceae</taxon>
        <taxon>Pigmentiphaga</taxon>
    </lineage>
</organism>
<dbReference type="SUPFAM" id="SSF48498">
    <property type="entry name" value="Tetracyclin repressor-like, C-terminal domain"/>
    <property type="match status" value="1"/>
</dbReference>
<reference evidence="6 7" key="1">
    <citation type="submission" date="2020-07" db="EMBL/GenBank/DDBJ databases">
        <title>Genomic Encyclopedia of Type Strains, Phase IV (KMG-V): Genome sequencing to study the core and pangenomes of soil and plant-associated prokaryotes.</title>
        <authorList>
            <person name="Whitman W."/>
        </authorList>
    </citation>
    <scope>NUCLEOTIDE SEQUENCE [LARGE SCALE GENOMIC DNA]</scope>
    <source>
        <strain evidence="6 7">SAS40</strain>
    </source>
</reference>
<name>A0A7Y9ISR8_9BURK</name>
<dbReference type="Pfam" id="PF00440">
    <property type="entry name" value="TetR_N"/>
    <property type="match status" value="1"/>
</dbReference>
<keyword evidence="7" id="KW-1185">Reference proteome</keyword>
<dbReference type="RefSeq" id="WP_179585234.1">
    <property type="nucleotide sequence ID" value="NZ_JACBYR010000001.1"/>
</dbReference>
<feature type="DNA-binding region" description="H-T-H motif" evidence="4">
    <location>
        <begin position="29"/>
        <end position="48"/>
    </location>
</feature>
<dbReference type="EMBL" id="JACBYR010000001">
    <property type="protein sequence ID" value="NYE82385.1"/>
    <property type="molecule type" value="Genomic_DNA"/>
</dbReference>
<evidence type="ECO:0000256" key="2">
    <source>
        <dbReference type="ARBA" id="ARBA00023125"/>
    </source>
</evidence>
<keyword evidence="2 4" id="KW-0238">DNA-binding</keyword>
<evidence type="ECO:0000313" key="7">
    <source>
        <dbReference type="Proteomes" id="UP000542125"/>
    </source>
</evidence>
<dbReference type="InterPro" id="IPR011075">
    <property type="entry name" value="TetR_C"/>
</dbReference>
<dbReference type="Gene3D" id="1.10.357.10">
    <property type="entry name" value="Tetracycline Repressor, domain 2"/>
    <property type="match status" value="1"/>
</dbReference>
<dbReference type="InterPro" id="IPR009057">
    <property type="entry name" value="Homeodomain-like_sf"/>
</dbReference>
<dbReference type="InterPro" id="IPR001647">
    <property type="entry name" value="HTH_TetR"/>
</dbReference>
<evidence type="ECO:0000256" key="1">
    <source>
        <dbReference type="ARBA" id="ARBA00023015"/>
    </source>
</evidence>
<protein>
    <submittedName>
        <fullName evidence="6">TetR/AcrR family transcriptional repressor of nem operon</fullName>
    </submittedName>
</protein>
<dbReference type="PROSITE" id="PS50977">
    <property type="entry name" value="HTH_TETR_2"/>
    <property type="match status" value="1"/>
</dbReference>
<dbReference type="InterPro" id="IPR036271">
    <property type="entry name" value="Tet_transcr_reg_TetR-rel_C_sf"/>
</dbReference>
<dbReference type="Pfam" id="PF16925">
    <property type="entry name" value="TetR_C_13"/>
    <property type="match status" value="1"/>
</dbReference>
<feature type="domain" description="HTH tetR-type" evidence="5">
    <location>
        <begin position="6"/>
        <end position="66"/>
    </location>
</feature>
<dbReference type="PANTHER" id="PTHR47506:SF1">
    <property type="entry name" value="HTH-TYPE TRANSCRIPTIONAL REGULATOR YJDC"/>
    <property type="match status" value="1"/>
</dbReference>
<gene>
    <name evidence="6" type="ORF">FHW18_001656</name>
</gene>
<proteinExistence type="predicted"/>
<evidence type="ECO:0000256" key="3">
    <source>
        <dbReference type="ARBA" id="ARBA00023163"/>
    </source>
</evidence>
<evidence type="ECO:0000313" key="6">
    <source>
        <dbReference type="EMBL" id="NYE82385.1"/>
    </source>
</evidence>
<dbReference type="SUPFAM" id="SSF46689">
    <property type="entry name" value="Homeodomain-like"/>
    <property type="match status" value="1"/>
</dbReference>
<dbReference type="Proteomes" id="UP000542125">
    <property type="component" value="Unassembled WGS sequence"/>
</dbReference>
<evidence type="ECO:0000259" key="5">
    <source>
        <dbReference type="PROSITE" id="PS50977"/>
    </source>
</evidence>